<evidence type="ECO:0000259" key="4">
    <source>
        <dbReference type="PROSITE" id="PS50949"/>
    </source>
</evidence>
<evidence type="ECO:0000256" key="2">
    <source>
        <dbReference type="ARBA" id="ARBA00023125"/>
    </source>
</evidence>
<dbReference type="InterPro" id="IPR008920">
    <property type="entry name" value="TF_FadR/GntR_C"/>
</dbReference>
<dbReference type="SUPFAM" id="SSF48008">
    <property type="entry name" value="GntR ligand-binding domain-like"/>
    <property type="match status" value="1"/>
</dbReference>
<comment type="caution">
    <text evidence="5">The sequence shown here is derived from an EMBL/GenBank/DDBJ whole genome shotgun (WGS) entry which is preliminary data.</text>
</comment>
<accession>A0ABV5V3I0</accession>
<dbReference type="EMBL" id="JBHMAX010000017">
    <property type="protein sequence ID" value="MFB9732339.1"/>
    <property type="molecule type" value="Genomic_DNA"/>
</dbReference>
<dbReference type="InterPro" id="IPR011711">
    <property type="entry name" value="GntR_C"/>
</dbReference>
<name>A0ABV5V3I0_9MICO</name>
<evidence type="ECO:0000256" key="3">
    <source>
        <dbReference type="ARBA" id="ARBA00023163"/>
    </source>
</evidence>
<evidence type="ECO:0000313" key="6">
    <source>
        <dbReference type="Proteomes" id="UP001589613"/>
    </source>
</evidence>
<dbReference type="Proteomes" id="UP001589613">
    <property type="component" value="Unassembled WGS sequence"/>
</dbReference>
<dbReference type="InterPro" id="IPR000524">
    <property type="entry name" value="Tscrpt_reg_HTH_GntR"/>
</dbReference>
<evidence type="ECO:0000256" key="1">
    <source>
        <dbReference type="ARBA" id="ARBA00023015"/>
    </source>
</evidence>
<dbReference type="InterPro" id="IPR036390">
    <property type="entry name" value="WH_DNA-bd_sf"/>
</dbReference>
<dbReference type="InterPro" id="IPR036388">
    <property type="entry name" value="WH-like_DNA-bd_sf"/>
</dbReference>
<dbReference type="SMART" id="SM00895">
    <property type="entry name" value="FCD"/>
    <property type="match status" value="1"/>
</dbReference>
<evidence type="ECO:0000313" key="5">
    <source>
        <dbReference type="EMBL" id="MFB9732339.1"/>
    </source>
</evidence>
<dbReference type="Pfam" id="PF00392">
    <property type="entry name" value="GntR"/>
    <property type="match status" value="1"/>
</dbReference>
<dbReference type="PRINTS" id="PR00035">
    <property type="entry name" value="HTHGNTR"/>
</dbReference>
<dbReference type="SMART" id="SM00345">
    <property type="entry name" value="HTH_GNTR"/>
    <property type="match status" value="1"/>
</dbReference>
<sequence>MGAGSRGGGGRGSVTPTAAGTVVVLVGEWITEGRLAPGDKVSETWVAAESGVSRNTVREAFRLLEHDGLLVHEPNRGAFVPQVTPLDVRDIYRVRRVLEPAVVRGLTELDVSRMQALTAAVDAARSAAARQDWPHAGSANMRFHRSLVALAGSVRLDATMRRLMAELRLVFAVVEHPAELFGPFVERNARIADLLLSGRFPEAATALETYLADSEDAILTAFSRQELTA</sequence>
<keyword evidence="6" id="KW-1185">Reference proteome</keyword>
<dbReference type="SUPFAM" id="SSF46785">
    <property type="entry name" value="Winged helix' DNA-binding domain"/>
    <property type="match status" value="1"/>
</dbReference>
<dbReference type="CDD" id="cd07377">
    <property type="entry name" value="WHTH_GntR"/>
    <property type="match status" value="1"/>
</dbReference>
<dbReference type="PROSITE" id="PS50949">
    <property type="entry name" value="HTH_GNTR"/>
    <property type="match status" value="1"/>
</dbReference>
<dbReference type="PANTHER" id="PTHR43537">
    <property type="entry name" value="TRANSCRIPTIONAL REGULATOR, GNTR FAMILY"/>
    <property type="match status" value="1"/>
</dbReference>
<dbReference type="Pfam" id="PF07729">
    <property type="entry name" value="FCD"/>
    <property type="match status" value="1"/>
</dbReference>
<dbReference type="Gene3D" id="1.10.10.10">
    <property type="entry name" value="Winged helix-like DNA-binding domain superfamily/Winged helix DNA-binding domain"/>
    <property type="match status" value="1"/>
</dbReference>
<reference evidence="5 6" key="1">
    <citation type="submission" date="2024-09" db="EMBL/GenBank/DDBJ databases">
        <authorList>
            <person name="Sun Q."/>
            <person name="Mori K."/>
        </authorList>
    </citation>
    <scope>NUCLEOTIDE SEQUENCE [LARGE SCALE GENOMIC DNA]</scope>
    <source>
        <strain evidence="5 6">JCM 12763</strain>
    </source>
</reference>
<dbReference type="RefSeq" id="WP_181409575.1">
    <property type="nucleotide sequence ID" value="NZ_JBHMAX010000017.1"/>
</dbReference>
<keyword evidence="1" id="KW-0805">Transcription regulation</keyword>
<dbReference type="PANTHER" id="PTHR43537:SF45">
    <property type="entry name" value="GNTR FAMILY REGULATORY PROTEIN"/>
    <property type="match status" value="1"/>
</dbReference>
<organism evidence="5 6">
    <name type="scientific">Ornithinimicrobium kibberense</name>
    <dbReference type="NCBI Taxonomy" id="282060"/>
    <lineage>
        <taxon>Bacteria</taxon>
        <taxon>Bacillati</taxon>
        <taxon>Actinomycetota</taxon>
        <taxon>Actinomycetes</taxon>
        <taxon>Micrococcales</taxon>
        <taxon>Ornithinimicrobiaceae</taxon>
        <taxon>Ornithinimicrobium</taxon>
    </lineage>
</organism>
<feature type="domain" description="HTH gntR-type" evidence="4">
    <location>
        <begin position="16"/>
        <end position="83"/>
    </location>
</feature>
<proteinExistence type="predicted"/>
<protein>
    <submittedName>
        <fullName evidence="5">GntR family transcriptional regulator</fullName>
    </submittedName>
</protein>
<gene>
    <name evidence="5" type="ORF">ACFFN0_09815</name>
</gene>
<keyword evidence="2" id="KW-0238">DNA-binding</keyword>
<dbReference type="Gene3D" id="1.20.120.530">
    <property type="entry name" value="GntR ligand-binding domain-like"/>
    <property type="match status" value="1"/>
</dbReference>
<keyword evidence="3" id="KW-0804">Transcription</keyword>